<dbReference type="PANTHER" id="PTHR22692">
    <property type="entry name" value="MYOSIN VII, XV"/>
    <property type="match status" value="1"/>
</dbReference>
<evidence type="ECO:0000256" key="10">
    <source>
        <dbReference type="ARBA" id="ARBA00023203"/>
    </source>
</evidence>
<dbReference type="FunFam" id="2.30.29.30:FF:000075">
    <property type="entry name" value="unconventional myosin-VIIa"/>
    <property type="match status" value="1"/>
</dbReference>
<feature type="domain" description="MyTH4" evidence="16">
    <location>
        <begin position="1017"/>
        <end position="1264"/>
    </location>
</feature>
<evidence type="ECO:0000256" key="9">
    <source>
        <dbReference type="ARBA" id="ARBA00023175"/>
    </source>
</evidence>
<dbReference type="SUPFAM" id="SSF52540">
    <property type="entry name" value="P-loop containing nucleoside triphosphate hydrolases"/>
    <property type="match status" value="1"/>
</dbReference>
<keyword evidence="7 12" id="KW-0067">ATP-binding</keyword>
<dbReference type="SMART" id="SM00139">
    <property type="entry name" value="MyTH4"/>
    <property type="match status" value="2"/>
</dbReference>
<evidence type="ECO:0000256" key="3">
    <source>
        <dbReference type="ARBA" id="ARBA00022443"/>
    </source>
</evidence>
<dbReference type="Pfam" id="PF07653">
    <property type="entry name" value="SH3_2"/>
    <property type="match status" value="1"/>
</dbReference>
<dbReference type="GO" id="GO:0003779">
    <property type="term" value="F:actin binding"/>
    <property type="evidence" value="ECO:0007669"/>
    <property type="project" value="UniProtKB-KW"/>
</dbReference>
<dbReference type="SUPFAM" id="SSF47031">
    <property type="entry name" value="Second domain of FERM"/>
    <property type="match status" value="2"/>
</dbReference>
<dbReference type="SMART" id="SM00295">
    <property type="entry name" value="B41"/>
    <property type="match status" value="2"/>
</dbReference>
<keyword evidence="19" id="KW-1185">Reference proteome</keyword>
<dbReference type="Pfam" id="PF21998">
    <property type="entry name" value="FERM_C1_MyoVII"/>
    <property type="match status" value="1"/>
</dbReference>
<comment type="similarity">
    <text evidence="2 12">Belongs to the TRAFAC class myosin-kinesin ATPase superfamily. Myosin family.</text>
</comment>
<dbReference type="InterPro" id="IPR038185">
    <property type="entry name" value="MyTH4_dom_sf"/>
</dbReference>
<dbReference type="PROSITE" id="PS51456">
    <property type="entry name" value="MYOSIN_MOTOR"/>
    <property type="match status" value="1"/>
</dbReference>
<dbReference type="EMBL" id="JASAOG010000032">
    <property type="protein sequence ID" value="KAK0060946.1"/>
    <property type="molecule type" value="Genomic_DNA"/>
</dbReference>
<keyword evidence="3 11" id="KW-0728">SH3 domain</keyword>
<dbReference type="PROSITE" id="PS50096">
    <property type="entry name" value="IQ"/>
    <property type="match status" value="3"/>
</dbReference>
<dbReference type="Gene3D" id="2.30.30.40">
    <property type="entry name" value="SH3 Domains"/>
    <property type="match status" value="1"/>
</dbReference>
<dbReference type="InterPro" id="IPR000048">
    <property type="entry name" value="IQ_motif_EF-hand-BS"/>
</dbReference>
<dbReference type="Gene3D" id="1.20.5.190">
    <property type="match status" value="1"/>
</dbReference>
<feature type="coiled-coil region" evidence="13">
    <location>
        <begin position="862"/>
        <end position="907"/>
    </location>
</feature>
<dbReference type="Gene3D" id="1.10.10.820">
    <property type="match status" value="1"/>
</dbReference>
<keyword evidence="10 12" id="KW-0009">Actin-binding</keyword>
<keyword evidence="6 12" id="KW-0547">Nucleotide-binding</keyword>
<dbReference type="Gene3D" id="3.40.850.10">
    <property type="entry name" value="Kinesin motor domain"/>
    <property type="match status" value="1"/>
</dbReference>
<dbReference type="PANTHER" id="PTHR22692:SF33">
    <property type="entry name" value="MYOSIN"/>
    <property type="match status" value="1"/>
</dbReference>
<evidence type="ECO:0000256" key="4">
    <source>
        <dbReference type="ARBA" id="ARBA00022490"/>
    </source>
</evidence>
<keyword evidence="8 12" id="KW-0518">Myosin</keyword>
<dbReference type="Pfam" id="PF00063">
    <property type="entry name" value="Myosin_head"/>
    <property type="match status" value="1"/>
</dbReference>
<evidence type="ECO:0000256" key="2">
    <source>
        <dbReference type="ARBA" id="ARBA00008314"/>
    </source>
</evidence>
<dbReference type="InterPro" id="IPR019748">
    <property type="entry name" value="FERM_central"/>
</dbReference>
<dbReference type="GO" id="GO:0003774">
    <property type="term" value="F:cytoskeletal motor activity"/>
    <property type="evidence" value="ECO:0007669"/>
    <property type="project" value="UniProtKB-UniRule"/>
</dbReference>
<evidence type="ECO:0000256" key="13">
    <source>
        <dbReference type="SAM" id="Coils"/>
    </source>
</evidence>
<dbReference type="Proteomes" id="UP001233172">
    <property type="component" value="Unassembled WGS sequence"/>
</dbReference>
<comment type="subcellular location">
    <subcellularLocation>
        <location evidence="1">Cytoplasm</location>
    </subcellularLocation>
</comment>
<accession>A0AAD8BUL8</accession>
<evidence type="ECO:0000259" key="15">
    <source>
        <dbReference type="PROSITE" id="PS50057"/>
    </source>
</evidence>
<dbReference type="Gene3D" id="1.25.40.530">
    <property type="entry name" value="MyTH4 domain"/>
    <property type="match status" value="2"/>
</dbReference>
<dbReference type="InterPro" id="IPR057130">
    <property type="entry name" value="Myosin_VII_N"/>
</dbReference>
<dbReference type="GO" id="GO:0016459">
    <property type="term" value="C:myosin complex"/>
    <property type="evidence" value="ECO:0007669"/>
    <property type="project" value="UniProtKB-KW"/>
</dbReference>
<sequence length="2201" mass="252764">MVILSKGDHVWIEPDKPGEFSVSLGAKVVTSDSGRIRLLDDDGQEHWVDGSQVLRHMHSTSVEGVQDMISLGDLNESGILRNLFIRYMDHHIYTYTGSILVAVNPYEILNIYTTEQIQLYRDKKIGELPPHIFAIADNAYSSMKRYQHDQCVIISGESGAGKTESTKLILQFLAAVSGQHSWIEQQILEANPIMEAFGNAKTIRNDNSSRFGKYIDIHFNDKGVIEGAKIEQYLLEKSRIVSQMHDERNYHIFYCMLAGMSAEEKAKLELQNAMNYEYLIQGGSITCEGRDDKKDFSDIRAAMKVLMFNETDIWEILKVLSALLHLGNVKYNEIELDNIEATEIQDISYINKVARQLEVNSQALIDALTTKTIFAKGESVTYTMNKEQSLDVRDAFVKGIYGRMFVWIVEKINSAIYKPKTGSYRKSIGVLDIFGFENFDKNSFEQLCINYANENLQQFFVRHIFKLEQAEYNLEGISWQHIAFVDNQDALDLIAAKPMNMLALIDEESKFPKGTDESLLNKLHQYHSSNPNYLKPKAAVNQTFGLQHFAGVVFYNIRGFLEKNRDTFSTDLVQLIQASKSKFINTLFSSDLSMGTDTRKQSRTLASQFKRSLEQLMTTLSSCQPFFVRCIKPNEYKKPLLFDRELCCKQLRYSGMMETIRIRRAGYPIRHHFAEFVDRYRLLVEGIKPSHKEDCKAASNKICMAVLTNADYQLGKTKVFLKDAQDAYLEQQREIMLTKKILIIQKMVRSWHYRRRFLKMRKCIVTVQSTVRAYQDRKRFLVMKQGYMRLQAMIRSRILTARFNFIRGWALNVQRFCRGYLVRQWVQKRMIAIIQIQASIRTIIAQKKLRRLKIEFDMKMEAERLRIEEEAALKKKMNAKKAKEEAERHHQERLIAIEREAEEREQQMKIGALQKSRQFEDVIRRQNDPVNDSKLGEVDYDGVVDDLFNFTEGGQNRSDQAPDVFGGLLPNNSHSNGYIADSTMDLPALVEDDMDVSEFKFSKFAAMYFQGNATHTHIRKALRQPLLSLSNEGDQLAALAVWIVILRFMSDLPEPRYHSSVTDTKDSTPVMTKIYSTLGRKFSKKDLEEAMKMGEEMEKEASNVPYARNAGKKSTRKKIVSLTLKKRSKITEDVANRLQHGYDGGVSGGGNALLEDRPMSNLEKLHFIIGHGILRPELRDEIYCQICKQLTNNNNNSSHARGWILLCLCVCCFPPSEKLKPYLINFIRGGPPGYAPYCEDHLRRTMINGARNQPPSWLELQATKSKKPVILPITFMDSNSKTLLADSATTARELCQQLSEKIGLKDQFGFSLYIALFDKVSSLGSGGDHVMDAISQCEQYAKEQGAQERNAPWRLFFRKEIFAPWHDPSEDQVATHLIYQQVVRGIKFGEYRCDKDEDLAMIAAQQYFIDYKLEIDPQRLQSLLSSYIPDAYIQKTNSSNLWVNAIINKLKSPYFQNPRIEAIKVKEDIVSYAKYKWPLLFSRFYEAYKFSGPSLPKNDVIIAVNWTGVYVVDDQEQVLLELSFPEITAVSSSRTGKMHGQSFTLATVKGDEYTFTSPNAEDIRELVVTFLEGLKKRSKYVIAIQDYISPEDSSFLSFKKGDLIILDQASNGELVLNSGWCFGQNVNSNKKGDFPAECVYVLPTITKPPQEILNLFVQSGNLNDQYPIEDEAALEKSASLHTLEQYSYDHFRTPPKRTLQGTLNRQQKNKELWRHSKEPLKQPLLKKLTGKEQQSTDACACFMDILFVVIFELIMLIENNFFKVLPILKYMGDHPSKRSRIANEFTDQIFSSPITNEILRDEIYCQLMKQLTDNKSPVSEERGWELMWLATGCFPPSTNLLKELTAFLRTRVHIGIAADSLNRLQKCLRNGVRKYPPHQVEVEAIQHKTTQILHKVYFPDDSDEGFEVESSTRAKDFCQNIANKLGLKSAEGFSLFVKIVDKVISVPEGDFFFDFVRHLTDWIRKARPTREGTQPSFTYQVFYMKKLWIKTVPGKDVQADLIFHYHQELPKYLRGYHRCTKEEAAQLGATIYRVMNGEDKSNLTKIPEFLNRLIPGDLVKAQSAEDWKRNIIAYYNKDAGKSSNDAKIDFLKLIYNWPTFGSAFFDVKQTTEPNYPENLLIAINKNGVNLIHPQTKELLATHPFSKISNWSSGNTYFHMTIGNLVKGSKLLCETSMGYKMDDLLTSYISLMLNNLNRQRKP</sequence>
<dbReference type="GO" id="GO:0005737">
    <property type="term" value="C:cytoplasm"/>
    <property type="evidence" value="ECO:0007669"/>
    <property type="project" value="UniProtKB-SubCell"/>
</dbReference>
<dbReference type="InterPro" id="IPR011993">
    <property type="entry name" value="PH-like_dom_sf"/>
</dbReference>
<dbReference type="Gene3D" id="1.20.120.720">
    <property type="entry name" value="Myosin VI head, motor domain, U50 subdomain"/>
    <property type="match status" value="1"/>
</dbReference>
<dbReference type="InterPro" id="IPR002404">
    <property type="entry name" value="IRS_PTB"/>
</dbReference>
<dbReference type="InterPro" id="IPR036961">
    <property type="entry name" value="Kinesin_motor_dom_sf"/>
</dbReference>
<feature type="domain" description="FERM" evidence="15">
    <location>
        <begin position="1269"/>
        <end position="1578"/>
    </location>
</feature>
<dbReference type="Gene3D" id="1.20.80.10">
    <property type="match status" value="2"/>
</dbReference>
<dbReference type="SMART" id="SM00242">
    <property type="entry name" value="MYSc"/>
    <property type="match status" value="1"/>
</dbReference>
<dbReference type="CDD" id="cd17092">
    <property type="entry name" value="FERM1_F1_Myosin-VII"/>
    <property type="match status" value="1"/>
</dbReference>
<dbReference type="Pfam" id="PF21989">
    <property type="entry name" value="RA_2"/>
    <property type="match status" value="2"/>
</dbReference>
<keyword evidence="5" id="KW-0677">Repeat</keyword>
<dbReference type="InterPro" id="IPR041793">
    <property type="entry name" value="MyoVII_FERM_C1"/>
</dbReference>
<reference evidence="18" key="1">
    <citation type="journal article" date="2023" name="PLoS Negl. Trop. Dis.">
        <title>A genome sequence for Biomphalaria pfeifferi, the major vector snail for the human-infecting parasite Schistosoma mansoni.</title>
        <authorList>
            <person name="Bu L."/>
            <person name="Lu L."/>
            <person name="Laidemitt M.R."/>
            <person name="Zhang S.M."/>
            <person name="Mutuku M."/>
            <person name="Mkoji G."/>
            <person name="Steinauer M."/>
            <person name="Loker E.S."/>
        </authorList>
    </citation>
    <scope>NUCLEOTIDE SEQUENCE</scope>
    <source>
        <strain evidence="18">KasaAsao</strain>
    </source>
</reference>
<dbReference type="SUPFAM" id="SSF54236">
    <property type="entry name" value="Ubiquitin-like"/>
    <property type="match status" value="2"/>
</dbReference>
<evidence type="ECO:0000256" key="12">
    <source>
        <dbReference type="PROSITE-ProRule" id="PRU00782"/>
    </source>
</evidence>
<dbReference type="Gene3D" id="1.20.58.530">
    <property type="match status" value="1"/>
</dbReference>
<feature type="domain" description="FERM" evidence="15">
    <location>
        <begin position="1892"/>
        <end position="2195"/>
    </location>
</feature>
<reference evidence="18" key="2">
    <citation type="submission" date="2023-04" db="EMBL/GenBank/DDBJ databases">
        <authorList>
            <person name="Bu L."/>
            <person name="Lu L."/>
            <person name="Laidemitt M.R."/>
            <person name="Zhang S.M."/>
            <person name="Mutuku M."/>
            <person name="Mkoji G."/>
            <person name="Steinauer M."/>
            <person name="Loker E.S."/>
        </authorList>
    </citation>
    <scope>NUCLEOTIDE SEQUENCE</scope>
    <source>
        <strain evidence="18">KasaAsao</strain>
        <tissue evidence="18">Whole Snail</tissue>
    </source>
</reference>
<dbReference type="FunFam" id="3.10.20.90:FF:000036">
    <property type="entry name" value="Unconventional myosin-VIIa"/>
    <property type="match status" value="1"/>
</dbReference>
<dbReference type="InterPro" id="IPR051567">
    <property type="entry name" value="Unconventional_Myosin_ATPase"/>
</dbReference>
<feature type="region of interest" description="Actin-binding" evidence="12">
    <location>
        <begin position="613"/>
        <end position="635"/>
    </location>
</feature>
<dbReference type="PRINTS" id="PR00193">
    <property type="entry name" value="MYOSINHEAVY"/>
</dbReference>
<dbReference type="Pfam" id="PF00612">
    <property type="entry name" value="IQ"/>
    <property type="match status" value="3"/>
</dbReference>
<dbReference type="InterPro" id="IPR036106">
    <property type="entry name" value="MYSc_Myo7"/>
</dbReference>
<gene>
    <name evidence="18" type="ORF">Bpfe_009474</name>
</gene>
<dbReference type="InterPro" id="IPR014352">
    <property type="entry name" value="FERM/acyl-CoA-bd_prot_sf"/>
</dbReference>
<evidence type="ECO:0000256" key="11">
    <source>
        <dbReference type="PROSITE-ProRule" id="PRU00192"/>
    </source>
</evidence>
<evidence type="ECO:0000313" key="18">
    <source>
        <dbReference type="EMBL" id="KAK0060946.1"/>
    </source>
</evidence>
<evidence type="ECO:0000259" key="17">
    <source>
        <dbReference type="PROSITE" id="PS51456"/>
    </source>
</evidence>
<dbReference type="Gene3D" id="2.30.29.30">
    <property type="entry name" value="Pleckstrin-homology domain (PH domain)/Phosphotyrosine-binding domain (PTB)"/>
    <property type="match status" value="2"/>
</dbReference>
<dbReference type="SMART" id="SM00326">
    <property type="entry name" value="SH3"/>
    <property type="match status" value="1"/>
</dbReference>
<feature type="domain" description="Myosin motor" evidence="17">
    <location>
        <begin position="63"/>
        <end position="734"/>
    </location>
</feature>
<dbReference type="CDD" id="cd13198">
    <property type="entry name" value="FERM_C1_MyoVII"/>
    <property type="match status" value="1"/>
</dbReference>
<dbReference type="InterPro" id="IPR019749">
    <property type="entry name" value="Band_41_domain"/>
</dbReference>
<keyword evidence="13" id="KW-0175">Coiled coil</keyword>
<dbReference type="SMART" id="SM00015">
    <property type="entry name" value="IQ"/>
    <property type="match status" value="4"/>
</dbReference>
<evidence type="ECO:0000256" key="5">
    <source>
        <dbReference type="ARBA" id="ARBA00022737"/>
    </source>
</evidence>
<dbReference type="SUPFAM" id="SSF50044">
    <property type="entry name" value="SH3-domain"/>
    <property type="match status" value="1"/>
</dbReference>
<dbReference type="Pfam" id="PF02174">
    <property type="entry name" value="IRS"/>
    <property type="match status" value="1"/>
</dbReference>
<dbReference type="Gene3D" id="6.20.240.20">
    <property type="match status" value="1"/>
</dbReference>
<dbReference type="SUPFAM" id="SSF50729">
    <property type="entry name" value="PH domain-like"/>
    <property type="match status" value="1"/>
</dbReference>
<evidence type="ECO:0000259" key="14">
    <source>
        <dbReference type="PROSITE" id="PS50002"/>
    </source>
</evidence>
<comment type="caution">
    <text evidence="18">The sequence shown here is derived from an EMBL/GenBank/DDBJ whole genome shotgun (WGS) entry which is preliminary data.</text>
</comment>
<dbReference type="FunFam" id="1.10.10.820:FF:000001">
    <property type="entry name" value="Myosin heavy chain"/>
    <property type="match status" value="1"/>
</dbReference>
<dbReference type="InterPro" id="IPR029071">
    <property type="entry name" value="Ubiquitin-like_domsf"/>
</dbReference>
<dbReference type="CDD" id="cd01381">
    <property type="entry name" value="MYSc_Myo7"/>
    <property type="match status" value="1"/>
</dbReference>
<organism evidence="18 19">
    <name type="scientific">Biomphalaria pfeifferi</name>
    <name type="common">Bloodfluke planorb</name>
    <name type="synonym">Freshwater snail</name>
    <dbReference type="NCBI Taxonomy" id="112525"/>
    <lineage>
        <taxon>Eukaryota</taxon>
        <taxon>Metazoa</taxon>
        <taxon>Spiralia</taxon>
        <taxon>Lophotrochozoa</taxon>
        <taxon>Mollusca</taxon>
        <taxon>Gastropoda</taxon>
        <taxon>Heterobranchia</taxon>
        <taxon>Euthyneura</taxon>
        <taxon>Panpulmonata</taxon>
        <taxon>Hygrophila</taxon>
        <taxon>Lymnaeoidea</taxon>
        <taxon>Planorbidae</taxon>
        <taxon>Biomphalaria</taxon>
    </lineage>
</organism>
<dbReference type="InterPro" id="IPR000299">
    <property type="entry name" value="FERM_domain"/>
</dbReference>
<feature type="domain" description="MyTH4" evidence="16">
    <location>
        <begin position="1715"/>
        <end position="1886"/>
    </location>
</feature>
<dbReference type="PROSITE" id="PS50057">
    <property type="entry name" value="FERM_3"/>
    <property type="match status" value="2"/>
</dbReference>
<feature type="binding site" evidence="12">
    <location>
        <begin position="156"/>
        <end position="163"/>
    </location>
    <ligand>
        <name>ATP</name>
        <dbReference type="ChEBI" id="CHEBI:30616"/>
    </ligand>
</feature>
<protein>
    <submittedName>
        <fullName evidence="18">Myosin-VIIa-like isoform X2</fullName>
    </submittedName>
</protein>
<feature type="domain" description="SH3" evidence="14">
    <location>
        <begin position="1576"/>
        <end position="1644"/>
    </location>
</feature>
<keyword evidence="9 12" id="KW-0505">Motor protein</keyword>
<dbReference type="InterPro" id="IPR035963">
    <property type="entry name" value="FERM_2"/>
</dbReference>
<name>A0AAD8BUL8_BIOPF</name>
<dbReference type="CDD" id="cd13199">
    <property type="entry name" value="FERM_C2_MyoVII"/>
    <property type="match status" value="1"/>
</dbReference>
<dbReference type="InterPro" id="IPR027417">
    <property type="entry name" value="P-loop_NTPase"/>
</dbReference>
<dbReference type="InterPro" id="IPR001609">
    <property type="entry name" value="Myosin_head_motor_dom-like"/>
</dbReference>
<dbReference type="CDD" id="cd17093">
    <property type="entry name" value="FERM2_F1_Myosin-VII"/>
    <property type="match status" value="1"/>
</dbReference>
<dbReference type="CDD" id="cd14473">
    <property type="entry name" value="FERM_B-lobe"/>
    <property type="match status" value="2"/>
</dbReference>
<dbReference type="GO" id="GO:0005524">
    <property type="term" value="F:ATP binding"/>
    <property type="evidence" value="ECO:0007669"/>
    <property type="project" value="UniProtKB-UniRule"/>
</dbReference>
<dbReference type="InterPro" id="IPR041794">
    <property type="entry name" value="MyoVII_FERM_C2"/>
</dbReference>
<dbReference type="GO" id="GO:0120025">
    <property type="term" value="C:plasma membrane bounded cell projection"/>
    <property type="evidence" value="ECO:0007669"/>
    <property type="project" value="UniProtKB-ARBA"/>
</dbReference>
<evidence type="ECO:0000313" key="19">
    <source>
        <dbReference type="Proteomes" id="UP001233172"/>
    </source>
</evidence>
<evidence type="ECO:0000256" key="1">
    <source>
        <dbReference type="ARBA" id="ARBA00004496"/>
    </source>
</evidence>
<dbReference type="PROSITE" id="PS50002">
    <property type="entry name" value="SH3"/>
    <property type="match status" value="1"/>
</dbReference>
<evidence type="ECO:0000256" key="8">
    <source>
        <dbReference type="ARBA" id="ARBA00023123"/>
    </source>
</evidence>
<proteinExistence type="inferred from homology"/>
<keyword evidence="4" id="KW-0963">Cytoplasm</keyword>
<dbReference type="InterPro" id="IPR000857">
    <property type="entry name" value="MyTH4_dom"/>
</dbReference>
<dbReference type="Pfam" id="PF24123">
    <property type="entry name" value="Myosin_VII_N"/>
    <property type="match status" value="1"/>
</dbReference>
<dbReference type="InterPro" id="IPR036028">
    <property type="entry name" value="SH3-like_dom_sf"/>
</dbReference>
<evidence type="ECO:0000256" key="7">
    <source>
        <dbReference type="ARBA" id="ARBA00022840"/>
    </source>
</evidence>
<evidence type="ECO:0000256" key="6">
    <source>
        <dbReference type="ARBA" id="ARBA00022741"/>
    </source>
</evidence>
<dbReference type="Gene3D" id="3.10.20.90">
    <property type="entry name" value="Phosphatidylinositol 3-kinase Catalytic Subunit, Chain A, domain 1"/>
    <property type="match status" value="2"/>
</dbReference>
<dbReference type="FunFam" id="3.10.20.90:FF:000051">
    <property type="entry name" value="Unconventional myosin-VIIa"/>
    <property type="match status" value="1"/>
</dbReference>
<dbReference type="PROSITE" id="PS51016">
    <property type="entry name" value="MYTH4"/>
    <property type="match status" value="2"/>
</dbReference>
<dbReference type="InterPro" id="IPR001452">
    <property type="entry name" value="SH3_domain"/>
</dbReference>
<dbReference type="Pfam" id="PF00784">
    <property type="entry name" value="MyTH4"/>
    <property type="match status" value="2"/>
</dbReference>
<evidence type="ECO:0000259" key="16">
    <source>
        <dbReference type="PROSITE" id="PS51016"/>
    </source>
</evidence>